<proteinExistence type="predicted"/>
<gene>
    <name evidence="1" type="ORF">I6G66_05935</name>
</gene>
<name>A0A7T2S610_DELAC</name>
<protein>
    <submittedName>
        <fullName evidence="1">Uncharacterized protein</fullName>
    </submittedName>
</protein>
<dbReference type="Proteomes" id="UP000594778">
    <property type="component" value="Chromosome"/>
</dbReference>
<organism evidence="1 2">
    <name type="scientific">Delftia acidovorans</name>
    <name type="common">Pseudomonas acidovorans</name>
    <name type="synonym">Comamonas acidovorans</name>
    <dbReference type="NCBI Taxonomy" id="80866"/>
    <lineage>
        <taxon>Bacteria</taxon>
        <taxon>Pseudomonadati</taxon>
        <taxon>Pseudomonadota</taxon>
        <taxon>Betaproteobacteria</taxon>
        <taxon>Burkholderiales</taxon>
        <taxon>Comamonadaceae</taxon>
        <taxon>Delftia</taxon>
    </lineage>
</organism>
<dbReference type="RefSeq" id="WP_197956430.1">
    <property type="nucleotide sequence ID" value="NZ_CP065668.1"/>
</dbReference>
<dbReference type="AlphaFoldDB" id="A0A7T2S610"/>
<accession>A0A7T2S610</accession>
<evidence type="ECO:0000313" key="2">
    <source>
        <dbReference type="Proteomes" id="UP000594778"/>
    </source>
</evidence>
<evidence type="ECO:0000313" key="1">
    <source>
        <dbReference type="EMBL" id="QPS09561.1"/>
    </source>
</evidence>
<sequence>MNATAKPRARKAPAAARPSFEQMLALVLDRAEDCLQRIIEIPREDQEWSDEDEDIDSAMSLALEQVLQMKEHPPCDLGDFCTRWSRAAAVVKLGCKTFSRQSCHYRWCLEDPRAMFDQLADLVEFAD</sequence>
<dbReference type="EMBL" id="CP065668">
    <property type="protein sequence ID" value="QPS09561.1"/>
    <property type="molecule type" value="Genomic_DNA"/>
</dbReference>
<reference evidence="1 2" key="1">
    <citation type="submission" date="2020-12" db="EMBL/GenBank/DDBJ databases">
        <title>FDA dAtabase for Regulatory Grade micrObial Sequences (FDA-ARGOS): Supporting development and validation of Infectious Disease Dx tests.</title>
        <authorList>
            <person name="Sproer C."/>
            <person name="Gronow S."/>
            <person name="Severitt S."/>
            <person name="Schroder I."/>
            <person name="Tallon L."/>
            <person name="Sadzewicz L."/>
            <person name="Zhao X."/>
            <person name="Boylan J."/>
            <person name="Ott S."/>
            <person name="Bowen H."/>
            <person name="Vavikolanu K."/>
            <person name="Mehta A."/>
            <person name="Aluvathingal J."/>
            <person name="Nadendla S."/>
            <person name="Lowell S."/>
            <person name="Myers T."/>
            <person name="Yan Y."/>
            <person name="Sichtig H."/>
        </authorList>
    </citation>
    <scope>NUCLEOTIDE SEQUENCE [LARGE SCALE GENOMIC DNA]</scope>
    <source>
        <strain evidence="1 2">FDAARGOS_909</strain>
    </source>
</reference>